<organism evidence="8 9">
    <name type="scientific">Alkalicella caledoniensis</name>
    <dbReference type="NCBI Taxonomy" id="2731377"/>
    <lineage>
        <taxon>Bacteria</taxon>
        <taxon>Bacillati</taxon>
        <taxon>Bacillota</taxon>
        <taxon>Clostridia</taxon>
        <taxon>Eubacteriales</taxon>
        <taxon>Proteinivoracaceae</taxon>
        <taxon>Alkalicella</taxon>
    </lineage>
</organism>
<evidence type="ECO:0000313" key="8">
    <source>
        <dbReference type="EMBL" id="QNO13636.1"/>
    </source>
</evidence>
<sequence length="168" mass="18259">MQGNSCCGASNSKIKDEKWVSLEGILEKFRGKKGALIPVLQQAQDLYGYLPENVMAGIADGLDLPLSQVYGVATFYSQFHLKPRGKNIIRVCLGTACHVRGAAKILESIQKEINVEKGGTTEDLQFTLEPVACIGACGLAPVIMINDDTHGRLTPEAIPQILEQYKNN</sequence>
<dbReference type="PIRSF" id="PIRSF000216">
    <property type="entry name" value="NADH_DH_24kDa"/>
    <property type="match status" value="1"/>
</dbReference>
<dbReference type="InterPro" id="IPR041921">
    <property type="entry name" value="NuoE_N"/>
</dbReference>
<feature type="binding site" evidence="7">
    <location>
        <position position="97"/>
    </location>
    <ligand>
        <name>[2Fe-2S] cluster</name>
        <dbReference type="ChEBI" id="CHEBI:190135"/>
    </ligand>
</feature>
<evidence type="ECO:0000256" key="2">
    <source>
        <dbReference type="ARBA" id="ARBA00022714"/>
    </source>
</evidence>
<keyword evidence="8" id="KW-0560">Oxidoreductase</keyword>
<dbReference type="EMBL" id="CP058559">
    <property type="protein sequence ID" value="QNO13636.1"/>
    <property type="molecule type" value="Genomic_DNA"/>
</dbReference>
<dbReference type="PANTHER" id="PTHR43342:SF1">
    <property type="entry name" value="BIFURCATING [FEFE] HYDROGENASE GAMMA SUBUNIT"/>
    <property type="match status" value="1"/>
</dbReference>
<keyword evidence="5 7" id="KW-0411">Iron-sulfur</keyword>
<dbReference type="RefSeq" id="WP_213167304.1">
    <property type="nucleotide sequence ID" value="NZ_CP058559.1"/>
</dbReference>
<dbReference type="GO" id="GO:0051537">
    <property type="term" value="F:2 iron, 2 sulfur cluster binding"/>
    <property type="evidence" value="ECO:0007669"/>
    <property type="project" value="UniProtKB-KW"/>
</dbReference>
<dbReference type="SUPFAM" id="SSF52833">
    <property type="entry name" value="Thioredoxin-like"/>
    <property type="match status" value="1"/>
</dbReference>
<protein>
    <submittedName>
        <fullName evidence="8">NADH-quinone oxidoreductase subunit NuoE</fullName>
        <ecNumber evidence="8">1.6.5.11</ecNumber>
    </submittedName>
</protein>
<dbReference type="NCBIfam" id="NF005722">
    <property type="entry name" value="PRK07539.1-2"/>
    <property type="match status" value="1"/>
</dbReference>
<accession>A0A7G9W4M4</accession>
<dbReference type="NCBIfam" id="TIGR01958">
    <property type="entry name" value="nuoE_fam"/>
    <property type="match status" value="1"/>
</dbReference>
<proteinExistence type="inferred from homology"/>
<dbReference type="EC" id="1.6.5.11" evidence="8"/>
<dbReference type="GO" id="GO:0046872">
    <property type="term" value="F:metal ion binding"/>
    <property type="evidence" value="ECO:0007669"/>
    <property type="project" value="UniProtKB-KW"/>
</dbReference>
<feature type="binding site" evidence="7">
    <location>
        <position position="92"/>
    </location>
    <ligand>
        <name>[2Fe-2S] cluster</name>
        <dbReference type="ChEBI" id="CHEBI:190135"/>
    </ligand>
</feature>
<comment type="cofactor">
    <cofactor evidence="7">
        <name>[2Fe-2S] cluster</name>
        <dbReference type="ChEBI" id="CHEBI:190135"/>
    </cofactor>
    <text evidence="7">Binds 1 [2Fe-2S] cluster.</text>
</comment>
<name>A0A7G9W4M4_ALKCA</name>
<keyword evidence="3 7" id="KW-0479">Metal-binding</keyword>
<dbReference type="Proteomes" id="UP000516160">
    <property type="component" value="Chromosome"/>
</dbReference>
<keyword evidence="9" id="KW-1185">Reference proteome</keyword>
<dbReference type="PANTHER" id="PTHR43342">
    <property type="entry name" value="NADH-QUINONE OXIDOREDUCTASE, E SUBUNIT"/>
    <property type="match status" value="1"/>
</dbReference>
<dbReference type="Gene3D" id="1.10.10.1590">
    <property type="entry name" value="NADH-quinone oxidoreductase subunit E"/>
    <property type="match status" value="1"/>
</dbReference>
<dbReference type="InterPro" id="IPR036249">
    <property type="entry name" value="Thioredoxin-like_sf"/>
</dbReference>
<dbReference type="Gene3D" id="3.40.30.10">
    <property type="entry name" value="Glutaredoxin"/>
    <property type="match status" value="1"/>
</dbReference>
<comment type="similarity">
    <text evidence="1">Belongs to the complex I 24 kDa subunit family.</text>
</comment>
<reference evidence="8 9" key="1">
    <citation type="submission" date="2020-07" db="EMBL/GenBank/DDBJ databases">
        <title>Alkalicella. sp. LB2 genome.</title>
        <authorList>
            <person name="Postec A."/>
            <person name="Quemeneur M."/>
        </authorList>
    </citation>
    <scope>NUCLEOTIDE SEQUENCE [LARGE SCALE GENOMIC DNA]</scope>
    <source>
        <strain evidence="8 9">LB2</strain>
    </source>
</reference>
<evidence type="ECO:0000256" key="4">
    <source>
        <dbReference type="ARBA" id="ARBA00023004"/>
    </source>
</evidence>
<evidence type="ECO:0000313" key="9">
    <source>
        <dbReference type="Proteomes" id="UP000516160"/>
    </source>
</evidence>
<dbReference type="InterPro" id="IPR028431">
    <property type="entry name" value="NADP_DH_HndA-like"/>
</dbReference>
<dbReference type="KEGG" id="acae:HYG86_02060"/>
<dbReference type="AlphaFoldDB" id="A0A7G9W4M4"/>
<dbReference type="FunFam" id="1.10.10.1590:FF:000001">
    <property type="entry name" value="NADH-quinone oxidoreductase subunit E"/>
    <property type="match status" value="1"/>
</dbReference>
<evidence type="ECO:0000256" key="3">
    <source>
        <dbReference type="ARBA" id="ARBA00022723"/>
    </source>
</evidence>
<evidence type="ECO:0000256" key="5">
    <source>
        <dbReference type="ARBA" id="ARBA00023014"/>
    </source>
</evidence>
<dbReference type="Pfam" id="PF01257">
    <property type="entry name" value="2Fe-2S_thioredx"/>
    <property type="match status" value="1"/>
</dbReference>
<dbReference type="CDD" id="cd03064">
    <property type="entry name" value="TRX_Fd_NuoE"/>
    <property type="match status" value="1"/>
</dbReference>
<keyword evidence="4 7" id="KW-0408">Iron</keyword>
<evidence type="ECO:0000256" key="7">
    <source>
        <dbReference type="PIRSR" id="PIRSR000216-1"/>
    </source>
</evidence>
<evidence type="ECO:0000256" key="6">
    <source>
        <dbReference type="ARBA" id="ARBA00034078"/>
    </source>
</evidence>
<feature type="binding site" evidence="7">
    <location>
        <position position="137"/>
    </location>
    <ligand>
        <name>[2Fe-2S] cluster</name>
        <dbReference type="ChEBI" id="CHEBI:190135"/>
    </ligand>
</feature>
<dbReference type="GO" id="GO:0016491">
    <property type="term" value="F:oxidoreductase activity"/>
    <property type="evidence" value="ECO:0007669"/>
    <property type="project" value="UniProtKB-KW"/>
</dbReference>
<keyword evidence="2 7" id="KW-0001">2Fe-2S</keyword>
<dbReference type="InterPro" id="IPR042128">
    <property type="entry name" value="NuoE_dom"/>
</dbReference>
<dbReference type="InterPro" id="IPR002023">
    <property type="entry name" value="NuoE-like"/>
</dbReference>
<feature type="binding site" evidence="7">
    <location>
        <position position="133"/>
    </location>
    <ligand>
        <name>[2Fe-2S] cluster</name>
        <dbReference type="ChEBI" id="CHEBI:190135"/>
    </ligand>
</feature>
<evidence type="ECO:0000256" key="1">
    <source>
        <dbReference type="ARBA" id="ARBA00010643"/>
    </source>
</evidence>
<dbReference type="FunFam" id="3.40.30.10:FF:000015">
    <property type="entry name" value="NADH-quinone oxidoreductase subunit E"/>
    <property type="match status" value="1"/>
</dbReference>
<gene>
    <name evidence="8" type="primary">nuoE</name>
    <name evidence="8" type="ORF">HYG86_02060</name>
</gene>
<comment type="cofactor">
    <cofactor evidence="6">
        <name>[2Fe-2S] cluster</name>
        <dbReference type="ChEBI" id="CHEBI:190135"/>
    </cofactor>
</comment>